<dbReference type="InterPro" id="IPR010095">
    <property type="entry name" value="Cas12f1-like_TNB"/>
</dbReference>
<reference evidence="4 5" key="1">
    <citation type="submission" date="2020-10" db="EMBL/GenBank/DDBJ databases">
        <title>Sequencing the genomes of 1000 actinobacteria strains.</title>
        <authorList>
            <person name="Klenk H.-P."/>
        </authorList>
    </citation>
    <scope>NUCLEOTIDE SEQUENCE [LARGE SCALE GENOMIC DNA]</scope>
    <source>
        <strain evidence="4 5">DSM 43748</strain>
    </source>
</reference>
<keyword evidence="1" id="KW-0238">DNA-binding</keyword>
<feature type="region of interest" description="Disordered" evidence="2">
    <location>
        <begin position="11"/>
        <end position="31"/>
    </location>
</feature>
<dbReference type="Pfam" id="PF07282">
    <property type="entry name" value="Cas12f1-like_TNB"/>
    <property type="match status" value="1"/>
</dbReference>
<organism evidence="4 5">
    <name type="scientific">Nonomuraea africana</name>
    <dbReference type="NCBI Taxonomy" id="46171"/>
    <lineage>
        <taxon>Bacteria</taxon>
        <taxon>Bacillati</taxon>
        <taxon>Actinomycetota</taxon>
        <taxon>Actinomycetes</taxon>
        <taxon>Streptosporangiales</taxon>
        <taxon>Streptosporangiaceae</taxon>
        <taxon>Nonomuraea</taxon>
    </lineage>
</organism>
<accession>A0ABR9K817</accession>
<proteinExistence type="predicted"/>
<evidence type="ECO:0000256" key="1">
    <source>
        <dbReference type="ARBA" id="ARBA00023125"/>
    </source>
</evidence>
<feature type="domain" description="Cas12f1-like TNB" evidence="3">
    <location>
        <begin position="33"/>
        <end position="73"/>
    </location>
</feature>
<evidence type="ECO:0000259" key="3">
    <source>
        <dbReference type="Pfam" id="PF07282"/>
    </source>
</evidence>
<gene>
    <name evidence="4" type="ORF">H4W81_000734</name>
</gene>
<keyword evidence="4" id="KW-0687">Ribonucleoprotein</keyword>
<comment type="caution">
    <text evidence="4">The sequence shown here is derived from an EMBL/GenBank/DDBJ whole genome shotgun (WGS) entry which is preliminary data.</text>
</comment>
<sequence>MMSAEFVALMQAGRPHSDPRDPRPLGSSGRGLFTSRTCLSCGHVSVENRKTQAYFACVRCGYRANADVVGARNAKRAGLVLRDARAA</sequence>
<keyword evidence="4" id="KW-0689">Ribosomal protein</keyword>
<keyword evidence="5" id="KW-1185">Reference proteome</keyword>
<protein>
    <submittedName>
        <fullName evidence="4">Ribosomal protein S27E</fullName>
    </submittedName>
</protein>
<dbReference type="EMBL" id="JADBEF010000001">
    <property type="protein sequence ID" value="MBE1557955.1"/>
    <property type="molecule type" value="Genomic_DNA"/>
</dbReference>
<evidence type="ECO:0000256" key="2">
    <source>
        <dbReference type="SAM" id="MobiDB-lite"/>
    </source>
</evidence>
<dbReference type="Proteomes" id="UP000661607">
    <property type="component" value="Unassembled WGS sequence"/>
</dbReference>
<name>A0ABR9K817_9ACTN</name>
<evidence type="ECO:0000313" key="4">
    <source>
        <dbReference type="EMBL" id="MBE1557955.1"/>
    </source>
</evidence>
<evidence type="ECO:0000313" key="5">
    <source>
        <dbReference type="Proteomes" id="UP000661607"/>
    </source>
</evidence>
<dbReference type="GO" id="GO:0005840">
    <property type="term" value="C:ribosome"/>
    <property type="evidence" value="ECO:0007669"/>
    <property type="project" value="UniProtKB-KW"/>
</dbReference>